<reference evidence="8" key="1">
    <citation type="journal article" date="2014" name="Int. J. Syst. Evol. Microbiol.">
        <title>Complete genome sequence of Corynebacterium casei LMG S-19264T (=DSM 44701T), isolated from a smear-ripened cheese.</title>
        <authorList>
            <consortium name="US DOE Joint Genome Institute (JGI-PGF)"/>
            <person name="Walter F."/>
            <person name="Albersmeier A."/>
            <person name="Kalinowski J."/>
            <person name="Ruckert C."/>
        </authorList>
    </citation>
    <scope>NUCLEOTIDE SEQUENCE</scope>
    <source>
        <strain evidence="8">VKM B-2222</strain>
    </source>
</reference>
<dbReference type="RefSeq" id="WP_029372414.1">
    <property type="nucleotide sequence ID" value="NZ_BSFH01000007.1"/>
</dbReference>
<evidence type="ECO:0000256" key="5">
    <source>
        <dbReference type="ARBA" id="ARBA00023136"/>
    </source>
</evidence>
<dbReference type="PANTHER" id="PTHR32322:SF2">
    <property type="entry name" value="EAMA DOMAIN-CONTAINING PROTEIN"/>
    <property type="match status" value="1"/>
</dbReference>
<dbReference type="InterPro" id="IPR050638">
    <property type="entry name" value="AA-Vitamin_Transporters"/>
</dbReference>
<dbReference type="EMBL" id="BSFH01000007">
    <property type="protein sequence ID" value="GLK62845.1"/>
    <property type="molecule type" value="Genomic_DNA"/>
</dbReference>
<feature type="transmembrane region" description="Helical" evidence="6">
    <location>
        <begin position="93"/>
        <end position="114"/>
    </location>
</feature>
<feature type="domain" description="EamA" evidence="7">
    <location>
        <begin position="148"/>
        <end position="282"/>
    </location>
</feature>
<dbReference type="Pfam" id="PF00892">
    <property type="entry name" value="EamA"/>
    <property type="match status" value="2"/>
</dbReference>
<dbReference type="InterPro" id="IPR000620">
    <property type="entry name" value="EamA_dom"/>
</dbReference>
<feature type="domain" description="EamA" evidence="7">
    <location>
        <begin position="5"/>
        <end position="137"/>
    </location>
</feature>
<feature type="transmembrane region" description="Helical" evidence="6">
    <location>
        <begin position="33"/>
        <end position="55"/>
    </location>
</feature>
<evidence type="ECO:0000256" key="1">
    <source>
        <dbReference type="ARBA" id="ARBA00004141"/>
    </source>
</evidence>
<dbReference type="GO" id="GO:0016020">
    <property type="term" value="C:membrane"/>
    <property type="evidence" value="ECO:0007669"/>
    <property type="project" value="UniProtKB-SubCell"/>
</dbReference>
<evidence type="ECO:0000256" key="6">
    <source>
        <dbReference type="SAM" id="Phobius"/>
    </source>
</evidence>
<evidence type="ECO:0000256" key="4">
    <source>
        <dbReference type="ARBA" id="ARBA00022989"/>
    </source>
</evidence>
<dbReference type="PANTHER" id="PTHR32322">
    <property type="entry name" value="INNER MEMBRANE TRANSPORTER"/>
    <property type="match status" value="1"/>
</dbReference>
<reference evidence="8" key="2">
    <citation type="submission" date="2023-01" db="EMBL/GenBank/DDBJ databases">
        <authorList>
            <person name="Sun Q."/>
            <person name="Evtushenko L."/>
        </authorList>
    </citation>
    <scope>NUCLEOTIDE SEQUENCE</scope>
    <source>
        <strain evidence="8">VKM B-2222</strain>
    </source>
</reference>
<keyword evidence="5 6" id="KW-0472">Membrane</keyword>
<feature type="transmembrane region" description="Helical" evidence="6">
    <location>
        <begin position="210"/>
        <end position="230"/>
    </location>
</feature>
<keyword evidence="9" id="KW-1185">Reference proteome</keyword>
<dbReference type="Proteomes" id="UP001143349">
    <property type="component" value="Unassembled WGS sequence"/>
</dbReference>
<comment type="subcellular location">
    <subcellularLocation>
        <location evidence="1">Membrane</location>
        <topology evidence="1">Multi-pass membrane protein</topology>
    </subcellularLocation>
</comment>
<feature type="transmembrane region" description="Helical" evidence="6">
    <location>
        <begin position="67"/>
        <end position="87"/>
    </location>
</feature>
<sequence length="308" mass="32529">MDFRAILMGVGFAVVWASAFTSTRMIVMSAPPLTALVIRFGLSALVAIPMARAMGQNWHLTRAEWRTVILFGLCQNALYLGFSWVAMQYVEASVSSIIASMMPLVVAFLGWLLYGERLRPIAVAGLIAGVAGVTLIMGVRLQHGLDIPGVILCLIGMVALTFATLAARGAGGSRNMMMIIGLQMAVGAILLVIPALLMDWGRPVEWSAGLIWAFAYTVVAPGIGATWLWFRLVNRIGAVRAATFHFLSPIFGVGIAAALLGERFGVSDVIGALIVAAGILMVQLAKLPAAGSTAQASSSATRAIEGRD</sequence>
<dbReference type="SUPFAM" id="SSF103481">
    <property type="entry name" value="Multidrug resistance efflux transporter EmrE"/>
    <property type="match status" value="2"/>
</dbReference>
<gene>
    <name evidence="8" type="ORF">GCM10017635_03130</name>
</gene>
<evidence type="ECO:0000313" key="8">
    <source>
        <dbReference type="EMBL" id="GLK62845.1"/>
    </source>
</evidence>
<feature type="transmembrane region" description="Helical" evidence="6">
    <location>
        <begin position="121"/>
        <end position="141"/>
    </location>
</feature>
<keyword evidence="3 6" id="KW-0812">Transmembrane</keyword>
<evidence type="ECO:0000256" key="2">
    <source>
        <dbReference type="ARBA" id="ARBA00007362"/>
    </source>
</evidence>
<protein>
    <submittedName>
        <fullName evidence="8">Peptide ABC transporter permease</fullName>
    </submittedName>
</protein>
<organism evidence="8 9">
    <name type="scientific">Paracoccus kondratievae</name>
    <dbReference type="NCBI Taxonomy" id="135740"/>
    <lineage>
        <taxon>Bacteria</taxon>
        <taxon>Pseudomonadati</taxon>
        <taxon>Pseudomonadota</taxon>
        <taxon>Alphaproteobacteria</taxon>
        <taxon>Rhodobacterales</taxon>
        <taxon>Paracoccaceae</taxon>
        <taxon>Paracoccus</taxon>
    </lineage>
</organism>
<comment type="caution">
    <text evidence="8">The sequence shown here is derived from an EMBL/GenBank/DDBJ whole genome shotgun (WGS) entry which is preliminary data.</text>
</comment>
<feature type="transmembrane region" description="Helical" evidence="6">
    <location>
        <begin position="242"/>
        <end position="260"/>
    </location>
</feature>
<evidence type="ECO:0000259" key="7">
    <source>
        <dbReference type="Pfam" id="PF00892"/>
    </source>
</evidence>
<feature type="transmembrane region" description="Helical" evidence="6">
    <location>
        <begin position="147"/>
        <end position="167"/>
    </location>
</feature>
<comment type="similarity">
    <text evidence="2">Belongs to the EamA transporter family.</text>
</comment>
<keyword evidence="4 6" id="KW-1133">Transmembrane helix</keyword>
<feature type="transmembrane region" description="Helical" evidence="6">
    <location>
        <begin position="266"/>
        <end position="285"/>
    </location>
</feature>
<dbReference type="AlphaFoldDB" id="A0AAD3NVI6"/>
<dbReference type="InterPro" id="IPR037185">
    <property type="entry name" value="EmrE-like"/>
</dbReference>
<accession>A0AAD3NVI6</accession>
<name>A0AAD3NVI6_9RHOB</name>
<evidence type="ECO:0000313" key="9">
    <source>
        <dbReference type="Proteomes" id="UP001143349"/>
    </source>
</evidence>
<proteinExistence type="inferred from homology"/>
<evidence type="ECO:0000256" key="3">
    <source>
        <dbReference type="ARBA" id="ARBA00022692"/>
    </source>
</evidence>
<feature type="transmembrane region" description="Helical" evidence="6">
    <location>
        <begin position="179"/>
        <end position="198"/>
    </location>
</feature>